<reference evidence="1 2" key="1">
    <citation type="submission" date="2016-10" db="EMBL/GenBank/DDBJ databases">
        <authorList>
            <person name="de Groot N.N."/>
        </authorList>
    </citation>
    <scope>NUCLEOTIDE SEQUENCE [LARGE SCALE GENOMIC DNA]</scope>
    <source>
        <strain evidence="1 2">DSM 16619</strain>
    </source>
</reference>
<evidence type="ECO:0000313" key="2">
    <source>
        <dbReference type="Proteomes" id="UP000198781"/>
    </source>
</evidence>
<keyword evidence="2" id="KW-1185">Reference proteome</keyword>
<name>A0A1G7FWA0_9BURK</name>
<dbReference type="InterPro" id="IPR031325">
    <property type="entry name" value="RHS_repeat"/>
</dbReference>
<proteinExistence type="predicted"/>
<gene>
    <name evidence="1" type="ORF">SAMN05192589_1521</name>
</gene>
<dbReference type="InterPro" id="IPR006530">
    <property type="entry name" value="YD"/>
</dbReference>
<accession>A0A1G7FWA0</accession>
<dbReference type="Pfam" id="PF05593">
    <property type="entry name" value="RHS_repeat"/>
    <property type="match status" value="1"/>
</dbReference>
<dbReference type="Proteomes" id="UP000198781">
    <property type="component" value="Unassembled WGS sequence"/>
</dbReference>
<dbReference type="AlphaFoldDB" id="A0A1G7FWA0"/>
<dbReference type="Gene3D" id="2.180.10.10">
    <property type="entry name" value="RHS repeat-associated core"/>
    <property type="match status" value="1"/>
</dbReference>
<evidence type="ECO:0000313" key="1">
    <source>
        <dbReference type="EMBL" id="SDE80159.1"/>
    </source>
</evidence>
<dbReference type="OrthoDB" id="8553452at2"/>
<protein>
    <submittedName>
        <fullName evidence="1">YD repeat-containing protein</fullName>
    </submittedName>
</protein>
<dbReference type="EMBL" id="FMZC01000052">
    <property type="protein sequence ID" value="SDE80159.1"/>
    <property type="molecule type" value="Genomic_DNA"/>
</dbReference>
<feature type="non-terminal residue" evidence="1">
    <location>
        <position position="88"/>
    </location>
</feature>
<dbReference type="NCBIfam" id="TIGR01643">
    <property type="entry name" value="YD_repeat_2x"/>
    <property type="match status" value="2"/>
</dbReference>
<organism evidence="1 2">
    <name type="scientific">Paracidovorax valerianellae</name>
    <dbReference type="NCBI Taxonomy" id="187868"/>
    <lineage>
        <taxon>Bacteria</taxon>
        <taxon>Pseudomonadati</taxon>
        <taxon>Pseudomonadota</taxon>
        <taxon>Betaproteobacteria</taxon>
        <taxon>Burkholderiales</taxon>
        <taxon>Comamonadaceae</taxon>
        <taxon>Paracidovorax</taxon>
    </lineage>
</organism>
<sequence length="88" mass="9784">MAGGPVQQWPGNRIGWSSAGDGAIVQYRYDAFGNRVQAQHADGRTLRLQYDALHQLTAVFEQAPGEKGFTPIARYRYDAFGRRLGKTV</sequence>
<dbReference type="RefSeq" id="WP_139160554.1">
    <property type="nucleotide sequence ID" value="NZ_FMZC01000052.1"/>
</dbReference>